<dbReference type="InterPro" id="IPR011992">
    <property type="entry name" value="EF-hand-dom_pair"/>
</dbReference>
<dbReference type="OrthoDB" id="1139200at2"/>
<feature type="domain" description="EF-hand" evidence="2">
    <location>
        <begin position="25"/>
        <end position="60"/>
    </location>
</feature>
<dbReference type="STRING" id="283786.SAMN04487990_108140"/>
<evidence type="ECO:0000259" key="2">
    <source>
        <dbReference type="PROSITE" id="PS50222"/>
    </source>
</evidence>
<evidence type="ECO:0000313" key="3">
    <source>
        <dbReference type="EMBL" id="SEA22850.1"/>
    </source>
</evidence>
<dbReference type="SUPFAM" id="SSF47473">
    <property type="entry name" value="EF-hand"/>
    <property type="match status" value="1"/>
</dbReference>
<accession>A0A1H3ZGQ0</accession>
<dbReference type="Proteomes" id="UP000198846">
    <property type="component" value="Unassembled WGS sequence"/>
</dbReference>
<keyword evidence="1" id="KW-0812">Transmembrane</keyword>
<keyword evidence="1" id="KW-0472">Membrane</keyword>
<dbReference type="PROSITE" id="PS00018">
    <property type="entry name" value="EF_HAND_1"/>
    <property type="match status" value="1"/>
</dbReference>
<dbReference type="AlphaFoldDB" id="A0A1H3ZGQ0"/>
<dbReference type="RefSeq" id="WP_092133649.1">
    <property type="nucleotide sequence ID" value="NZ_FNQK01000008.1"/>
</dbReference>
<organism evidence="3 4">
    <name type="scientific">Bizionia paragorgiae</name>
    <dbReference type="NCBI Taxonomy" id="283786"/>
    <lineage>
        <taxon>Bacteria</taxon>
        <taxon>Pseudomonadati</taxon>
        <taxon>Bacteroidota</taxon>
        <taxon>Flavobacteriia</taxon>
        <taxon>Flavobacteriales</taxon>
        <taxon>Flavobacteriaceae</taxon>
        <taxon>Bizionia</taxon>
    </lineage>
</organism>
<name>A0A1H3ZGQ0_BIZPA</name>
<reference evidence="3 4" key="1">
    <citation type="submission" date="2016-10" db="EMBL/GenBank/DDBJ databases">
        <authorList>
            <person name="de Groot N.N."/>
        </authorList>
    </citation>
    <scope>NUCLEOTIDE SEQUENCE [LARGE SCALE GENOMIC DNA]</scope>
    <source>
        <strain evidence="3 4">DSM 23842</strain>
    </source>
</reference>
<keyword evidence="1" id="KW-1133">Transmembrane helix</keyword>
<dbReference type="Gene3D" id="1.10.238.10">
    <property type="entry name" value="EF-hand"/>
    <property type="match status" value="1"/>
</dbReference>
<gene>
    <name evidence="3" type="ORF">SAMN04487990_108140</name>
</gene>
<dbReference type="InterPro" id="IPR018247">
    <property type="entry name" value="EF_Hand_1_Ca_BS"/>
</dbReference>
<sequence length="107" mass="12159">MKKALKIGVLVMVLVYISGLGYTYYSNNKFDQQFEFYDSDKNGVIDGDEITRESKLFLNQTASRKTTNQAVIILIPIAVFFGVVSFGMTILFSKMKNINDNEIHYGQ</sequence>
<keyword evidence="4" id="KW-1185">Reference proteome</keyword>
<dbReference type="GO" id="GO:0005509">
    <property type="term" value="F:calcium ion binding"/>
    <property type="evidence" value="ECO:0007669"/>
    <property type="project" value="InterPro"/>
</dbReference>
<feature type="transmembrane region" description="Helical" evidence="1">
    <location>
        <begin position="70"/>
        <end position="92"/>
    </location>
</feature>
<evidence type="ECO:0000313" key="4">
    <source>
        <dbReference type="Proteomes" id="UP000198846"/>
    </source>
</evidence>
<protein>
    <recommendedName>
        <fullName evidence="2">EF-hand domain-containing protein</fullName>
    </recommendedName>
</protein>
<dbReference type="InterPro" id="IPR002048">
    <property type="entry name" value="EF_hand_dom"/>
</dbReference>
<proteinExistence type="predicted"/>
<feature type="transmembrane region" description="Helical" evidence="1">
    <location>
        <begin position="7"/>
        <end position="25"/>
    </location>
</feature>
<dbReference type="PROSITE" id="PS50222">
    <property type="entry name" value="EF_HAND_2"/>
    <property type="match status" value="1"/>
</dbReference>
<evidence type="ECO:0000256" key="1">
    <source>
        <dbReference type="SAM" id="Phobius"/>
    </source>
</evidence>
<dbReference type="EMBL" id="FNQK01000008">
    <property type="protein sequence ID" value="SEA22850.1"/>
    <property type="molecule type" value="Genomic_DNA"/>
</dbReference>